<keyword evidence="2" id="KW-1185">Reference proteome</keyword>
<dbReference type="Gene3D" id="1.20.1440.20">
    <property type="entry name" value="LemA-like domain"/>
    <property type="match status" value="1"/>
</dbReference>
<evidence type="ECO:0000313" key="2">
    <source>
        <dbReference type="Proteomes" id="UP000199517"/>
    </source>
</evidence>
<dbReference type="Proteomes" id="UP000199517">
    <property type="component" value="Unassembled WGS sequence"/>
</dbReference>
<name>A0A1I1YA26_9BURK</name>
<protein>
    <submittedName>
        <fullName evidence="1">LemA protein</fullName>
    </submittedName>
</protein>
<sequence>MPAFALRPSIAMLTTWISLAVLLFWAVGAYNRLVRLRSAAVQAFGGLDVHFVRVTSMLGEYEATLSPSPAEQSEARKALWAASVQFGACLAGARARPLDAGTAAALTAGREVLRAAWTAMVRTVRAPREALAAEPADTDAPPPALPSVPGDDALALWEQRWQELWAQSALATEQFNDAVAVYNRAIGQFPARLLAWLFGFHAARAL</sequence>
<evidence type="ECO:0000313" key="1">
    <source>
        <dbReference type="EMBL" id="SFE16424.1"/>
    </source>
</evidence>
<dbReference type="STRING" id="32040.SAMN04489710_11693"/>
<accession>A0A1I1YA26</accession>
<reference evidence="2" key="1">
    <citation type="submission" date="2016-10" db="EMBL/GenBank/DDBJ databases">
        <authorList>
            <person name="Varghese N."/>
            <person name="Submissions S."/>
        </authorList>
    </citation>
    <scope>NUCLEOTIDE SEQUENCE [LARGE SCALE GENOMIC DNA]</scope>
    <source>
        <strain evidence="2">DSM 7481</strain>
    </source>
</reference>
<dbReference type="InterPro" id="IPR023353">
    <property type="entry name" value="LemA-like_dom_sf"/>
</dbReference>
<organism evidence="1 2">
    <name type="scientific">Paracidovorax konjaci</name>
    <dbReference type="NCBI Taxonomy" id="32040"/>
    <lineage>
        <taxon>Bacteria</taxon>
        <taxon>Pseudomonadati</taxon>
        <taxon>Pseudomonadota</taxon>
        <taxon>Betaproteobacteria</taxon>
        <taxon>Burkholderiales</taxon>
        <taxon>Comamonadaceae</taxon>
        <taxon>Paracidovorax</taxon>
    </lineage>
</organism>
<dbReference type="AlphaFoldDB" id="A0A1I1YA26"/>
<dbReference type="EMBL" id="FOMQ01000016">
    <property type="protein sequence ID" value="SFE16424.1"/>
    <property type="molecule type" value="Genomic_DNA"/>
</dbReference>
<gene>
    <name evidence="1" type="ORF">SAMN04489710_11693</name>
</gene>
<proteinExistence type="predicted"/>
<dbReference type="SUPFAM" id="SSF140478">
    <property type="entry name" value="LemA-like"/>
    <property type="match status" value="1"/>
</dbReference>